<evidence type="ECO:0000313" key="2">
    <source>
        <dbReference type="Proteomes" id="UP000236726"/>
    </source>
</evidence>
<protein>
    <submittedName>
        <fullName evidence="1">Uncharacterized protein</fullName>
    </submittedName>
</protein>
<organism evidence="1 2">
    <name type="scientific">Lachnospira multipara</name>
    <dbReference type="NCBI Taxonomy" id="28051"/>
    <lineage>
        <taxon>Bacteria</taxon>
        <taxon>Bacillati</taxon>
        <taxon>Bacillota</taxon>
        <taxon>Clostridia</taxon>
        <taxon>Lachnospirales</taxon>
        <taxon>Lachnospiraceae</taxon>
        <taxon>Lachnospira</taxon>
    </lineage>
</organism>
<keyword evidence="2" id="KW-1185">Reference proteome</keyword>
<evidence type="ECO:0000313" key="1">
    <source>
        <dbReference type="EMBL" id="SEF89151.1"/>
    </source>
</evidence>
<dbReference type="EMBL" id="FNUL01000012">
    <property type="protein sequence ID" value="SEF89151.1"/>
    <property type="molecule type" value="Genomic_DNA"/>
</dbReference>
<proteinExistence type="predicted"/>
<dbReference type="RefSeq" id="WP_181022529.1">
    <property type="nucleotide sequence ID" value="NZ_FNUL01000012.1"/>
</dbReference>
<dbReference type="AlphaFoldDB" id="A0A1H5VQN2"/>
<dbReference type="Proteomes" id="UP000236726">
    <property type="component" value="Unassembled WGS sequence"/>
</dbReference>
<accession>A0A1H5VQN2</accession>
<name>A0A1H5VQN2_9FIRM</name>
<sequence>MANVYNVADSFIEKEVPLDNFTIPKYLYDTAYCGKRNDDGILILPKEFDEE</sequence>
<gene>
    <name evidence="1" type="ORF">SAMN05216537_11215</name>
</gene>
<reference evidence="1 2" key="1">
    <citation type="submission" date="2016-10" db="EMBL/GenBank/DDBJ databases">
        <authorList>
            <person name="de Groot N.N."/>
        </authorList>
    </citation>
    <scope>NUCLEOTIDE SEQUENCE [LARGE SCALE GENOMIC DNA]</scope>
    <source>
        <strain evidence="1 2">D15d</strain>
    </source>
</reference>